<gene>
    <name evidence="1" type="ORF">SAMN05660874_03744</name>
</gene>
<proteinExistence type="predicted"/>
<dbReference type="Pfam" id="PF05331">
    <property type="entry name" value="DUF742"/>
    <property type="match status" value="1"/>
</dbReference>
<protein>
    <recommendedName>
        <fullName evidence="3">DUF742 domain-containing protein</fullName>
    </recommendedName>
</protein>
<dbReference type="STRING" id="95161.SAMN05660874_03744"/>
<sequence>MKRHERALVRPHVVTGGRARPSRNTFEMDTQIYAVRQASPGTAGPEMRRTLGLCRDRPLSVAELSANLALPMSVTKVLLGDLLDSGHIVTRSAQRDLEAPRMELLQGVLDGLRASL</sequence>
<evidence type="ECO:0000313" key="2">
    <source>
        <dbReference type="Proteomes" id="UP000198852"/>
    </source>
</evidence>
<dbReference type="PANTHER" id="PTHR36221:SF1">
    <property type="entry name" value="DUF742 DOMAIN-CONTAINING PROTEIN"/>
    <property type="match status" value="1"/>
</dbReference>
<dbReference type="AlphaFoldDB" id="A0A1I6T865"/>
<dbReference type="EMBL" id="FOZX01000006">
    <property type="protein sequence ID" value="SFS85333.1"/>
    <property type="molecule type" value="Genomic_DNA"/>
</dbReference>
<dbReference type="PANTHER" id="PTHR36221">
    <property type="entry name" value="DUF742 DOMAIN-CONTAINING PROTEIN"/>
    <property type="match status" value="1"/>
</dbReference>
<dbReference type="RefSeq" id="WP_093419641.1">
    <property type="nucleotide sequence ID" value="NZ_FOZX01000006.1"/>
</dbReference>
<evidence type="ECO:0000313" key="1">
    <source>
        <dbReference type="EMBL" id="SFS85333.1"/>
    </source>
</evidence>
<organism evidence="1 2">
    <name type="scientific">Saccharopolyspora flava</name>
    <dbReference type="NCBI Taxonomy" id="95161"/>
    <lineage>
        <taxon>Bacteria</taxon>
        <taxon>Bacillati</taxon>
        <taxon>Actinomycetota</taxon>
        <taxon>Actinomycetes</taxon>
        <taxon>Pseudonocardiales</taxon>
        <taxon>Pseudonocardiaceae</taxon>
        <taxon>Saccharopolyspora</taxon>
    </lineage>
</organism>
<reference evidence="2" key="1">
    <citation type="submission" date="2016-10" db="EMBL/GenBank/DDBJ databases">
        <authorList>
            <person name="Varghese N."/>
            <person name="Submissions S."/>
        </authorList>
    </citation>
    <scope>NUCLEOTIDE SEQUENCE [LARGE SCALE GENOMIC DNA]</scope>
    <source>
        <strain evidence="2">DSM 44771</strain>
    </source>
</reference>
<name>A0A1I6T865_9PSEU</name>
<accession>A0A1I6T865</accession>
<evidence type="ECO:0008006" key="3">
    <source>
        <dbReference type="Google" id="ProtNLM"/>
    </source>
</evidence>
<keyword evidence="2" id="KW-1185">Reference proteome</keyword>
<dbReference type="InterPro" id="IPR007995">
    <property type="entry name" value="DUF742"/>
</dbReference>
<dbReference type="Proteomes" id="UP000198852">
    <property type="component" value="Unassembled WGS sequence"/>
</dbReference>
<dbReference type="OrthoDB" id="3534386at2"/>